<dbReference type="SMART" id="SM00450">
    <property type="entry name" value="RHOD"/>
    <property type="match status" value="1"/>
</dbReference>
<gene>
    <name evidence="2" type="ORF">ACFOUV_03445</name>
</gene>
<dbReference type="SUPFAM" id="SSF52821">
    <property type="entry name" value="Rhodanese/Cell cycle control phosphatase"/>
    <property type="match status" value="1"/>
</dbReference>
<dbReference type="Proteomes" id="UP001595772">
    <property type="component" value="Unassembled WGS sequence"/>
</dbReference>
<dbReference type="Pfam" id="PF00581">
    <property type="entry name" value="Rhodanese"/>
    <property type="match status" value="1"/>
</dbReference>
<name>A0ABV8GVJ7_9BACI</name>
<organism evidence="2 3">
    <name type="scientific">Oceanobacillus longus</name>
    <dbReference type="NCBI Taxonomy" id="930120"/>
    <lineage>
        <taxon>Bacteria</taxon>
        <taxon>Bacillati</taxon>
        <taxon>Bacillota</taxon>
        <taxon>Bacilli</taxon>
        <taxon>Bacillales</taxon>
        <taxon>Bacillaceae</taxon>
        <taxon>Oceanobacillus</taxon>
    </lineage>
</organism>
<dbReference type="PANTHER" id="PTHR43031">
    <property type="entry name" value="FAD-DEPENDENT OXIDOREDUCTASE"/>
    <property type="match status" value="1"/>
</dbReference>
<keyword evidence="3" id="KW-1185">Reference proteome</keyword>
<evidence type="ECO:0000313" key="2">
    <source>
        <dbReference type="EMBL" id="MFC4022866.1"/>
    </source>
</evidence>
<dbReference type="CDD" id="cd00158">
    <property type="entry name" value="RHOD"/>
    <property type="match status" value="1"/>
</dbReference>
<dbReference type="PROSITE" id="PS50206">
    <property type="entry name" value="RHODANESE_3"/>
    <property type="match status" value="1"/>
</dbReference>
<reference evidence="3" key="1">
    <citation type="journal article" date="2019" name="Int. J. Syst. Evol. Microbiol.">
        <title>The Global Catalogue of Microorganisms (GCM) 10K type strain sequencing project: providing services to taxonomists for standard genome sequencing and annotation.</title>
        <authorList>
            <consortium name="The Broad Institute Genomics Platform"/>
            <consortium name="The Broad Institute Genome Sequencing Center for Infectious Disease"/>
            <person name="Wu L."/>
            <person name="Ma J."/>
        </authorList>
    </citation>
    <scope>NUCLEOTIDE SEQUENCE [LARGE SCALE GENOMIC DNA]</scope>
    <source>
        <strain evidence="3">IBRC-M 10703</strain>
    </source>
</reference>
<dbReference type="PANTHER" id="PTHR43031:SF17">
    <property type="entry name" value="SULFURTRANSFERASE YTWF-RELATED"/>
    <property type="match status" value="1"/>
</dbReference>
<dbReference type="RefSeq" id="WP_379495360.1">
    <property type="nucleotide sequence ID" value="NZ_JBHSAO010000001.1"/>
</dbReference>
<proteinExistence type="predicted"/>
<dbReference type="InterPro" id="IPR050229">
    <property type="entry name" value="GlpE_sulfurtransferase"/>
</dbReference>
<evidence type="ECO:0000259" key="1">
    <source>
        <dbReference type="PROSITE" id="PS50206"/>
    </source>
</evidence>
<dbReference type="InterPro" id="IPR001763">
    <property type="entry name" value="Rhodanese-like_dom"/>
</dbReference>
<comment type="caution">
    <text evidence="2">The sequence shown here is derived from an EMBL/GenBank/DDBJ whole genome shotgun (WGS) entry which is preliminary data.</text>
</comment>
<accession>A0ABV8GVJ7</accession>
<protein>
    <submittedName>
        <fullName evidence="2">Rhodanese-like domain-containing protein</fullName>
    </submittedName>
</protein>
<feature type="domain" description="Rhodanese" evidence="1">
    <location>
        <begin position="15"/>
        <end position="98"/>
    </location>
</feature>
<sequence length="98" mass="11076">MKEITAIELEQKIINGENVNIIDVRENEEVALGKIPSARHIPLGQIPEKYTELNKEEHYYMVCRSGGRSNNACAFLEEEGYDVTNMAGGMMSWEGEIE</sequence>
<dbReference type="InterPro" id="IPR036873">
    <property type="entry name" value="Rhodanese-like_dom_sf"/>
</dbReference>
<dbReference type="Gene3D" id="3.40.250.10">
    <property type="entry name" value="Rhodanese-like domain"/>
    <property type="match status" value="1"/>
</dbReference>
<evidence type="ECO:0000313" key="3">
    <source>
        <dbReference type="Proteomes" id="UP001595772"/>
    </source>
</evidence>
<dbReference type="EMBL" id="JBHSAO010000001">
    <property type="protein sequence ID" value="MFC4022866.1"/>
    <property type="molecule type" value="Genomic_DNA"/>
</dbReference>